<feature type="transmembrane region" description="Helical" evidence="4">
    <location>
        <begin position="481"/>
        <end position="508"/>
    </location>
</feature>
<dbReference type="EMBL" id="JARIHO010000004">
    <property type="protein sequence ID" value="KAJ7362629.1"/>
    <property type="molecule type" value="Genomic_DNA"/>
</dbReference>
<dbReference type="Gene3D" id="2.40.70.10">
    <property type="entry name" value="Acid Proteases"/>
    <property type="match status" value="2"/>
</dbReference>
<proteinExistence type="inferred from homology"/>
<gene>
    <name evidence="7" type="ORF">DFH08DRAFT_1024959</name>
</gene>
<evidence type="ECO:0000256" key="4">
    <source>
        <dbReference type="SAM" id="Phobius"/>
    </source>
</evidence>
<dbReference type="SUPFAM" id="SSF50630">
    <property type="entry name" value="Acid proteases"/>
    <property type="match status" value="1"/>
</dbReference>
<name>A0AAD7AN82_9AGAR</name>
<dbReference type="CDD" id="cd05471">
    <property type="entry name" value="pepsin_like"/>
    <property type="match status" value="1"/>
</dbReference>
<evidence type="ECO:0000313" key="8">
    <source>
        <dbReference type="Proteomes" id="UP001218218"/>
    </source>
</evidence>
<organism evidence="7 8">
    <name type="scientific">Mycena albidolilacea</name>
    <dbReference type="NCBI Taxonomy" id="1033008"/>
    <lineage>
        <taxon>Eukaryota</taxon>
        <taxon>Fungi</taxon>
        <taxon>Dikarya</taxon>
        <taxon>Basidiomycota</taxon>
        <taxon>Agaricomycotina</taxon>
        <taxon>Agaricomycetes</taxon>
        <taxon>Agaricomycetidae</taxon>
        <taxon>Agaricales</taxon>
        <taxon>Marasmiineae</taxon>
        <taxon>Mycenaceae</taxon>
        <taxon>Mycena</taxon>
    </lineage>
</organism>
<dbReference type="InterPro" id="IPR001969">
    <property type="entry name" value="Aspartic_peptidase_AS"/>
</dbReference>
<comment type="similarity">
    <text evidence="1 3">Belongs to the peptidase A1 family.</text>
</comment>
<evidence type="ECO:0000313" key="7">
    <source>
        <dbReference type="EMBL" id="KAJ7362629.1"/>
    </source>
</evidence>
<dbReference type="PRINTS" id="PR00792">
    <property type="entry name" value="PEPSIN"/>
</dbReference>
<dbReference type="InterPro" id="IPR021109">
    <property type="entry name" value="Peptidase_aspartic_dom_sf"/>
</dbReference>
<reference evidence="7" key="1">
    <citation type="submission" date="2023-03" db="EMBL/GenBank/DDBJ databases">
        <title>Massive genome expansion in bonnet fungi (Mycena s.s.) driven by repeated elements and novel gene families across ecological guilds.</title>
        <authorList>
            <consortium name="Lawrence Berkeley National Laboratory"/>
            <person name="Harder C.B."/>
            <person name="Miyauchi S."/>
            <person name="Viragh M."/>
            <person name="Kuo A."/>
            <person name="Thoen E."/>
            <person name="Andreopoulos B."/>
            <person name="Lu D."/>
            <person name="Skrede I."/>
            <person name="Drula E."/>
            <person name="Henrissat B."/>
            <person name="Morin E."/>
            <person name="Kohler A."/>
            <person name="Barry K."/>
            <person name="LaButti K."/>
            <person name="Morin E."/>
            <person name="Salamov A."/>
            <person name="Lipzen A."/>
            <person name="Mereny Z."/>
            <person name="Hegedus B."/>
            <person name="Baldrian P."/>
            <person name="Stursova M."/>
            <person name="Weitz H."/>
            <person name="Taylor A."/>
            <person name="Grigoriev I.V."/>
            <person name="Nagy L.G."/>
            <person name="Martin F."/>
            <person name="Kauserud H."/>
        </authorList>
    </citation>
    <scope>NUCLEOTIDE SEQUENCE</scope>
    <source>
        <strain evidence="7">CBHHK002</strain>
    </source>
</reference>
<sequence length="550" mass="56982">MRISSLPWLLFAATPSLAVVIRAKHSSAHNKQRPTSKHALTASNLASSNASSSTLEQVPYRYVATVTLNDRDFRVAIDTGSSDLWVVSTPDFQYDTTGSLPVGIGYGGGNVTGTTGFATMSLGGYTYGPQAFMNATSVGLGAIVDVGLDGLIGLAFDGTTASSISGVLGPAVGQPFLFNVFDQTPAQDNFIGISLSRTDDLEGSADASFTINELDETYAAGIVAAPAVPLFPGNNGRWSVLVDGLSVDGVDVPLTSTVPNAPSGSFAVLMDTGTPTATLPADILYGLYSQIPGALLGLDGENMIFLIPCNTSSIVTVSIGGQYFPIHPLDLSDITVHADDNGNQVTVCASPIGALPGSVEYDSLFGDTFMRNFYSVFNFGDTIATSPTGAANIQILSVVDPRSAIEDVQNVRMAQLANMPLELQGIPDGFVPATPGSTLPTASTTPAGVPTATPTAAGAIFDAVASADAANNSGNGNVQKYALIIIGLLSGNMLVLLFLLVIGVGLYIKRSGTSGRSKSTKYAPVNVKFTEEEPLDGAQRYSEGGQRYSD</sequence>
<keyword evidence="5" id="KW-0732">Signal</keyword>
<dbReference type="AlphaFoldDB" id="A0AAD7AN82"/>
<dbReference type="Pfam" id="PF00026">
    <property type="entry name" value="Asp"/>
    <property type="match status" value="1"/>
</dbReference>
<evidence type="ECO:0000256" key="2">
    <source>
        <dbReference type="ARBA" id="ARBA00022750"/>
    </source>
</evidence>
<keyword evidence="4" id="KW-0812">Transmembrane</keyword>
<dbReference type="PROSITE" id="PS00141">
    <property type="entry name" value="ASP_PROTEASE"/>
    <property type="match status" value="1"/>
</dbReference>
<dbReference type="InterPro" id="IPR033121">
    <property type="entry name" value="PEPTIDASE_A1"/>
</dbReference>
<evidence type="ECO:0000256" key="5">
    <source>
        <dbReference type="SAM" id="SignalP"/>
    </source>
</evidence>
<keyword evidence="3" id="KW-0645">Protease</keyword>
<keyword evidence="8" id="KW-1185">Reference proteome</keyword>
<dbReference type="InterPro" id="IPR034164">
    <property type="entry name" value="Pepsin-like_dom"/>
</dbReference>
<feature type="signal peptide" evidence="5">
    <location>
        <begin position="1"/>
        <end position="18"/>
    </location>
</feature>
<dbReference type="GO" id="GO:0006508">
    <property type="term" value="P:proteolysis"/>
    <property type="evidence" value="ECO:0007669"/>
    <property type="project" value="UniProtKB-KW"/>
</dbReference>
<feature type="domain" description="Peptidase A1" evidence="6">
    <location>
        <begin position="62"/>
        <end position="391"/>
    </location>
</feature>
<dbReference type="PANTHER" id="PTHR47966:SF51">
    <property type="entry name" value="BETA-SITE APP-CLEAVING ENZYME, ISOFORM A-RELATED"/>
    <property type="match status" value="1"/>
</dbReference>
<dbReference type="InterPro" id="IPR001461">
    <property type="entry name" value="Aspartic_peptidase_A1"/>
</dbReference>
<keyword evidence="3" id="KW-0378">Hydrolase</keyword>
<evidence type="ECO:0000256" key="3">
    <source>
        <dbReference type="RuleBase" id="RU000454"/>
    </source>
</evidence>
<accession>A0AAD7AN82</accession>
<evidence type="ECO:0000259" key="6">
    <source>
        <dbReference type="PROSITE" id="PS51767"/>
    </source>
</evidence>
<keyword evidence="4" id="KW-0472">Membrane</keyword>
<keyword evidence="4" id="KW-1133">Transmembrane helix</keyword>
<protein>
    <submittedName>
        <fullName evidence="7">Aspartic peptidase domain-containing protein</fullName>
    </submittedName>
</protein>
<keyword evidence="2 3" id="KW-0064">Aspartyl protease</keyword>
<dbReference type="PANTHER" id="PTHR47966">
    <property type="entry name" value="BETA-SITE APP-CLEAVING ENZYME, ISOFORM A-RELATED"/>
    <property type="match status" value="1"/>
</dbReference>
<evidence type="ECO:0000256" key="1">
    <source>
        <dbReference type="ARBA" id="ARBA00007447"/>
    </source>
</evidence>
<feature type="chain" id="PRO_5041961158" evidence="5">
    <location>
        <begin position="19"/>
        <end position="550"/>
    </location>
</feature>
<dbReference type="GO" id="GO:0004190">
    <property type="term" value="F:aspartic-type endopeptidase activity"/>
    <property type="evidence" value="ECO:0007669"/>
    <property type="project" value="UniProtKB-KW"/>
</dbReference>
<comment type="caution">
    <text evidence="7">The sequence shown here is derived from an EMBL/GenBank/DDBJ whole genome shotgun (WGS) entry which is preliminary data.</text>
</comment>
<dbReference type="Proteomes" id="UP001218218">
    <property type="component" value="Unassembled WGS sequence"/>
</dbReference>
<dbReference type="PROSITE" id="PS51767">
    <property type="entry name" value="PEPTIDASE_A1"/>
    <property type="match status" value="1"/>
</dbReference>